<sequence>MAMTAEQLIDATCVVCPAQSLPLGQFDVTDRPGPTSRYDPELGCRVDVHTRVPVCVHPYRVGLPPGAYRSGGLPVPTIPEEPPAPTRDALELPDDVTNLEAWIIAVVRAAGPARIHQALAAAETLAGDRFAERDVVIAMRRVLTVELARR</sequence>
<keyword evidence="2" id="KW-1185">Reference proteome</keyword>
<reference evidence="1 2" key="1">
    <citation type="submission" date="2019-02" db="EMBL/GenBank/DDBJ databases">
        <title>Sequencing the genomes of 1000 actinobacteria strains.</title>
        <authorList>
            <person name="Klenk H.-P."/>
        </authorList>
    </citation>
    <scope>NUCLEOTIDE SEQUENCE [LARGE SCALE GENOMIC DNA]</scope>
    <source>
        <strain evidence="1 2">DSM 45162</strain>
    </source>
</reference>
<dbReference type="OrthoDB" id="4309379at2"/>
<dbReference type="Proteomes" id="UP000292564">
    <property type="component" value="Unassembled WGS sequence"/>
</dbReference>
<dbReference type="RefSeq" id="WP_130508200.1">
    <property type="nucleotide sequence ID" value="NZ_SHKY01000001.1"/>
</dbReference>
<comment type="caution">
    <text evidence="1">The sequence shown here is derived from an EMBL/GenBank/DDBJ whole genome shotgun (WGS) entry which is preliminary data.</text>
</comment>
<evidence type="ECO:0000313" key="1">
    <source>
        <dbReference type="EMBL" id="RZU49062.1"/>
    </source>
</evidence>
<proteinExistence type="predicted"/>
<gene>
    <name evidence="1" type="ORF">EV385_0797</name>
</gene>
<dbReference type="AlphaFoldDB" id="A0A4Q7ZEB1"/>
<dbReference type="EMBL" id="SHKY01000001">
    <property type="protein sequence ID" value="RZU49062.1"/>
    <property type="molecule type" value="Genomic_DNA"/>
</dbReference>
<accession>A0A4Q7ZEB1</accession>
<evidence type="ECO:0000313" key="2">
    <source>
        <dbReference type="Proteomes" id="UP000292564"/>
    </source>
</evidence>
<organism evidence="1 2">
    <name type="scientific">Krasilnikovia cinnamomea</name>
    <dbReference type="NCBI Taxonomy" id="349313"/>
    <lineage>
        <taxon>Bacteria</taxon>
        <taxon>Bacillati</taxon>
        <taxon>Actinomycetota</taxon>
        <taxon>Actinomycetes</taxon>
        <taxon>Micromonosporales</taxon>
        <taxon>Micromonosporaceae</taxon>
        <taxon>Krasilnikovia</taxon>
    </lineage>
</organism>
<name>A0A4Q7ZEB1_9ACTN</name>
<protein>
    <submittedName>
        <fullName evidence="1">Uncharacterized protein</fullName>
    </submittedName>
</protein>